<feature type="non-terminal residue" evidence="5">
    <location>
        <position position="1"/>
    </location>
</feature>
<dbReference type="PANTHER" id="PTHR24198">
    <property type="entry name" value="ANKYRIN REPEAT AND PROTEIN KINASE DOMAIN-CONTAINING PROTEIN"/>
    <property type="match status" value="1"/>
</dbReference>
<gene>
    <name evidence="5" type="ORF">BCR43DRAFT_409348</name>
</gene>
<dbReference type="STRING" id="13706.A0A1X2HLE7"/>
<evidence type="ECO:0000256" key="3">
    <source>
        <dbReference type="PROSITE-ProRule" id="PRU00023"/>
    </source>
</evidence>
<dbReference type="SMART" id="SM00248">
    <property type="entry name" value="ANK"/>
    <property type="match status" value="5"/>
</dbReference>
<evidence type="ECO:0000256" key="2">
    <source>
        <dbReference type="ARBA" id="ARBA00023043"/>
    </source>
</evidence>
<dbReference type="InterPro" id="IPR036770">
    <property type="entry name" value="Ankyrin_rpt-contain_sf"/>
</dbReference>
<organism evidence="5 6">
    <name type="scientific">Syncephalastrum racemosum</name>
    <name type="common">Filamentous fungus</name>
    <dbReference type="NCBI Taxonomy" id="13706"/>
    <lineage>
        <taxon>Eukaryota</taxon>
        <taxon>Fungi</taxon>
        <taxon>Fungi incertae sedis</taxon>
        <taxon>Mucoromycota</taxon>
        <taxon>Mucoromycotina</taxon>
        <taxon>Mucoromycetes</taxon>
        <taxon>Mucorales</taxon>
        <taxon>Syncephalastraceae</taxon>
        <taxon>Syncephalastrum</taxon>
    </lineage>
</organism>
<evidence type="ECO:0000256" key="4">
    <source>
        <dbReference type="SAM" id="MobiDB-lite"/>
    </source>
</evidence>
<dbReference type="Pfam" id="PF12796">
    <property type="entry name" value="Ank_2"/>
    <property type="match status" value="2"/>
</dbReference>
<keyword evidence="2 3" id="KW-0040">ANK repeat</keyword>
<reference evidence="5 6" key="1">
    <citation type="submission" date="2016-07" db="EMBL/GenBank/DDBJ databases">
        <title>Pervasive Adenine N6-methylation of Active Genes in Fungi.</title>
        <authorList>
            <consortium name="DOE Joint Genome Institute"/>
            <person name="Mondo S.J."/>
            <person name="Dannebaum R.O."/>
            <person name="Kuo R.C."/>
            <person name="Labutti K."/>
            <person name="Haridas S."/>
            <person name="Kuo A."/>
            <person name="Salamov A."/>
            <person name="Ahrendt S.R."/>
            <person name="Lipzen A."/>
            <person name="Sullivan W."/>
            <person name="Andreopoulos W.B."/>
            <person name="Clum A."/>
            <person name="Lindquist E."/>
            <person name="Daum C."/>
            <person name="Ramamoorthy G.K."/>
            <person name="Gryganskyi A."/>
            <person name="Culley D."/>
            <person name="Magnuson J.K."/>
            <person name="James T.Y."/>
            <person name="O'Malley M.A."/>
            <person name="Stajich J.E."/>
            <person name="Spatafora J.W."/>
            <person name="Visel A."/>
            <person name="Grigoriev I.V."/>
        </authorList>
    </citation>
    <scope>NUCLEOTIDE SEQUENCE [LARGE SCALE GENOMIC DNA]</scope>
    <source>
        <strain evidence="5 6">NRRL 2496</strain>
    </source>
</reference>
<dbReference type="OMA" id="FIRECHV"/>
<dbReference type="PROSITE" id="PS50297">
    <property type="entry name" value="ANK_REP_REGION"/>
    <property type="match status" value="1"/>
</dbReference>
<protein>
    <submittedName>
        <fullName evidence="5">Ankyrin repeat-containing domain protein</fullName>
    </submittedName>
</protein>
<dbReference type="InParanoid" id="A0A1X2HLE7"/>
<evidence type="ECO:0000313" key="6">
    <source>
        <dbReference type="Proteomes" id="UP000242180"/>
    </source>
</evidence>
<dbReference type="InterPro" id="IPR002110">
    <property type="entry name" value="Ankyrin_rpt"/>
</dbReference>
<name>A0A1X2HLE7_SYNRA</name>
<dbReference type="Gene3D" id="1.25.40.20">
    <property type="entry name" value="Ankyrin repeat-containing domain"/>
    <property type="match status" value="2"/>
</dbReference>
<sequence>PPPSAPKEAGETEEEENKEAKKAATGELVYACGEGFWDTIARGKNNRPEVEALVSNYLKRGGKPNVAKNFASLKGVKEGYGLLHALIAVKNTAAVSQVLAAGANPNAFPFSEPCNKFPPLVLAAKVNHLSSVRLLLEYHADPLQRGPDQQTALHEAAASDAHDIAVLLLRASKYALLDCVDTHGATALHYACAEGKTRVVSYFIRECHVNPDITDNKGETPLHYAVRCRRPKSVARLLECGAYANPYVPKSTHTPLEVAKSGGMRPI</sequence>
<dbReference type="Proteomes" id="UP000242180">
    <property type="component" value="Unassembled WGS sequence"/>
</dbReference>
<proteinExistence type="predicted"/>
<feature type="non-terminal residue" evidence="5">
    <location>
        <position position="267"/>
    </location>
</feature>
<dbReference type="SUPFAM" id="SSF48403">
    <property type="entry name" value="Ankyrin repeat"/>
    <property type="match status" value="1"/>
</dbReference>
<evidence type="ECO:0000313" key="5">
    <source>
        <dbReference type="EMBL" id="ORY99406.1"/>
    </source>
</evidence>
<keyword evidence="1" id="KW-0677">Repeat</keyword>
<dbReference type="PANTHER" id="PTHR24198:SF165">
    <property type="entry name" value="ANKYRIN REPEAT-CONTAINING PROTEIN-RELATED"/>
    <property type="match status" value="1"/>
</dbReference>
<feature type="region of interest" description="Disordered" evidence="4">
    <location>
        <begin position="1"/>
        <end position="22"/>
    </location>
</feature>
<dbReference type="AlphaFoldDB" id="A0A1X2HLE7"/>
<dbReference type="EMBL" id="MCGN01000003">
    <property type="protein sequence ID" value="ORY99406.1"/>
    <property type="molecule type" value="Genomic_DNA"/>
</dbReference>
<accession>A0A1X2HLE7</accession>
<evidence type="ECO:0000256" key="1">
    <source>
        <dbReference type="ARBA" id="ARBA00022737"/>
    </source>
</evidence>
<dbReference type="PROSITE" id="PS50088">
    <property type="entry name" value="ANK_REPEAT"/>
    <property type="match status" value="1"/>
</dbReference>
<dbReference type="OrthoDB" id="20872at2759"/>
<keyword evidence="6" id="KW-1185">Reference proteome</keyword>
<feature type="repeat" description="ANK" evidence="3">
    <location>
        <begin position="217"/>
        <end position="245"/>
    </location>
</feature>
<comment type="caution">
    <text evidence="5">The sequence shown here is derived from an EMBL/GenBank/DDBJ whole genome shotgun (WGS) entry which is preliminary data.</text>
</comment>